<dbReference type="PROSITE" id="PS50012">
    <property type="entry name" value="RCC1_3"/>
    <property type="match status" value="7"/>
</dbReference>
<dbReference type="SUPFAM" id="SSF50985">
    <property type="entry name" value="RCC1/BLIP-II"/>
    <property type="match status" value="1"/>
</dbReference>
<dbReference type="Proteomes" id="UP000466345">
    <property type="component" value="Unassembled WGS sequence"/>
</dbReference>
<dbReference type="Pfam" id="PF17802">
    <property type="entry name" value="SpaA"/>
    <property type="match status" value="1"/>
</dbReference>
<comment type="caution">
    <text evidence="5">The sequence shown here is derived from an EMBL/GenBank/DDBJ whole genome shotgun (WGS) entry which is preliminary data.</text>
</comment>
<dbReference type="InterPro" id="IPR051553">
    <property type="entry name" value="Ran_GTPase-activating"/>
</dbReference>
<name>A0A7K0CLF9_9ACTN</name>
<dbReference type="InterPro" id="IPR013783">
    <property type="entry name" value="Ig-like_fold"/>
</dbReference>
<protein>
    <recommendedName>
        <fullName evidence="7">Alpha-tubulin suppressor-like RCC1 family protein</fullName>
    </recommendedName>
</protein>
<keyword evidence="6" id="KW-1185">Reference proteome</keyword>
<evidence type="ECO:0000313" key="6">
    <source>
        <dbReference type="Proteomes" id="UP000466345"/>
    </source>
</evidence>
<proteinExistence type="predicted"/>
<keyword evidence="1" id="KW-0344">Guanine-nucleotide releasing factor</keyword>
<dbReference type="InterPro" id="IPR000408">
    <property type="entry name" value="Reg_chr_condens"/>
</dbReference>
<dbReference type="Gene3D" id="2.60.40.10">
    <property type="entry name" value="Immunoglobulins"/>
    <property type="match status" value="1"/>
</dbReference>
<feature type="domain" description="SpaA-like prealbumin fold" evidence="3">
    <location>
        <begin position="427"/>
        <end position="524"/>
    </location>
</feature>
<dbReference type="GO" id="GO:0005085">
    <property type="term" value="F:guanyl-nucleotide exchange factor activity"/>
    <property type="evidence" value="ECO:0007669"/>
    <property type="project" value="TreeGrafter"/>
</dbReference>
<feature type="domain" description="RCC1-like" evidence="4">
    <location>
        <begin position="58"/>
        <end position="414"/>
    </location>
</feature>
<evidence type="ECO:0000259" key="3">
    <source>
        <dbReference type="Pfam" id="PF17802"/>
    </source>
</evidence>
<dbReference type="Gene3D" id="2.130.10.30">
    <property type="entry name" value="Regulator of chromosome condensation 1/beta-lactamase-inhibitor protein II"/>
    <property type="match status" value="2"/>
</dbReference>
<evidence type="ECO:0000259" key="4">
    <source>
        <dbReference type="Pfam" id="PF25390"/>
    </source>
</evidence>
<dbReference type="InterPro" id="IPR009091">
    <property type="entry name" value="RCC1/BLIP-II"/>
</dbReference>
<evidence type="ECO:0000313" key="5">
    <source>
        <dbReference type="EMBL" id="MQY14325.1"/>
    </source>
</evidence>
<gene>
    <name evidence="5" type="ORF">SRB5_44890</name>
</gene>
<evidence type="ECO:0000256" key="2">
    <source>
        <dbReference type="ARBA" id="ARBA00022737"/>
    </source>
</evidence>
<dbReference type="PRINTS" id="PR00633">
    <property type="entry name" value="RCCNDNSATION"/>
</dbReference>
<keyword evidence="2" id="KW-0677">Repeat</keyword>
<reference evidence="5 6" key="1">
    <citation type="submission" date="2019-10" db="EMBL/GenBank/DDBJ databases">
        <title>Streptomyces smaragdinus sp. nov. and Streptomyces fabii sp. nov., isolated from the gut of fungus growing-termite Macrotermes natalensis.</title>
        <authorList>
            <person name="Schwitalla J."/>
            <person name="Benndorf R."/>
            <person name="Martin K."/>
            <person name="De Beer W."/>
            <person name="Kaster A.-K."/>
            <person name="Vollmers J."/>
            <person name="Poulsen M."/>
            <person name="Beemelmanns C."/>
        </authorList>
    </citation>
    <scope>NUCLEOTIDE SEQUENCE [LARGE SCALE GENOMIC DNA]</scope>
    <source>
        <strain evidence="5 6">RB5</strain>
    </source>
</reference>
<sequence length="541" mass="55321">MKYIRIMRVVNLVRRGRTTKQRRRSPLLAATVCGLVAGLGLSALTAVPAAAQSTDSTLAFGYDNHGQLGDGGTTDQTTPVEVDLPAGVVLVDVDAGGHHSLGVSNDGRVFAWGANSDGQLGDGTTTDRHTPVEVDFPAGVEITQVEGGRAFSLALASDGRVFAWGDNFYGQLGDGTTTDRHTPVAVHLPAGVTATDLGAGRTHSLAVTTGGGVLAWGRNNNGQLGDGTLTSRTTPVTTHIPPGADVMHVDAGEFFSLAHTAAGGLLAWGDNPFGQLGDGTTTDRTTPVGVQLPAGVTVTDFAAGGYHALAVTDDGTVLAWGHNSFGQLGDGTLTERHLPVLAQLPAGVTVDAVRAGDYHSLARTTDGRLLAWGDGVHGGIDGGAAVTRRLPDYVDLPAGRKVADFSGGISFSLAVLAQPPAPSDDQGQVILHKTDAASGDPLAGAVFRLWRETNEQDGLQTGGETPDTAIGEGCATGPEGRCLFSGLVTGDYYLEETDVPEGYALPSDPVTGPIAVDGAGEAVTVSLGNDLAPCEKGDKAC</sequence>
<organism evidence="5 6">
    <name type="scientific">Streptomyces smaragdinus</name>
    <dbReference type="NCBI Taxonomy" id="2585196"/>
    <lineage>
        <taxon>Bacteria</taxon>
        <taxon>Bacillati</taxon>
        <taxon>Actinomycetota</taxon>
        <taxon>Actinomycetes</taxon>
        <taxon>Kitasatosporales</taxon>
        <taxon>Streptomycetaceae</taxon>
        <taxon>Streptomyces</taxon>
    </lineage>
</organism>
<dbReference type="PANTHER" id="PTHR45982:SF1">
    <property type="entry name" value="REGULATOR OF CHROMOSOME CONDENSATION"/>
    <property type="match status" value="1"/>
</dbReference>
<dbReference type="InterPro" id="IPR058923">
    <property type="entry name" value="RCC1-like_dom"/>
</dbReference>
<dbReference type="InterPro" id="IPR041033">
    <property type="entry name" value="SpaA_PFL_dom_1"/>
</dbReference>
<evidence type="ECO:0008006" key="7">
    <source>
        <dbReference type="Google" id="ProtNLM"/>
    </source>
</evidence>
<dbReference type="PROSITE" id="PS00626">
    <property type="entry name" value="RCC1_2"/>
    <property type="match status" value="1"/>
</dbReference>
<dbReference type="AlphaFoldDB" id="A0A7K0CLF9"/>
<dbReference type="Pfam" id="PF25390">
    <property type="entry name" value="WD40_RLD"/>
    <property type="match status" value="1"/>
</dbReference>
<accession>A0A7K0CLF9</accession>
<dbReference type="GO" id="GO:0005737">
    <property type="term" value="C:cytoplasm"/>
    <property type="evidence" value="ECO:0007669"/>
    <property type="project" value="TreeGrafter"/>
</dbReference>
<evidence type="ECO:0000256" key="1">
    <source>
        <dbReference type="ARBA" id="ARBA00022658"/>
    </source>
</evidence>
<dbReference type="PANTHER" id="PTHR45982">
    <property type="entry name" value="REGULATOR OF CHROMOSOME CONDENSATION"/>
    <property type="match status" value="1"/>
</dbReference>
<dbReference type="EMBL" id="WEGJ01000020">
    <property type="protein sequence ID" value="MQY14325.1"/>
    <property type="molecule type" value="Genomic_DNA"/>
</dbReference>
<dbReference type="GO" id="GO:0005975">
    <property type="term" value="P:carbohydrate metabolic process"/>
    <property type="evidence" value="ECO:0007669"/>
    <property type="project" value="UniProtKB-ARBA"/>
</dbReference>